<name>A0A2H0TY64_9BACT</name>
<dbReference type="NCBIfam" id="NF001764">
    <property type="entry name" value="PRK00504.1"/>
    <property type="match status" value="1"/>
</dbReference>
<evidence type="ECO:0000313" key="6">
    <source>
        <dbReference type="EMBL" id="PIR76456.1"/>
    </source>
</evidence>
<dbReference type="GO" id="GO:0003735">
    <property type="term" value="F:structural constituent of ribosome"/>
    <property type="evidence" value="ECO:0007669"/>
    <property type="project" value="InterPro"/>
</dbReference>
<keyword evidence="3 5" id="KW-0687">Ribonucleoprotein</keyword>
<dbReference type="Pfam" id="PF00471">
    <property type="entry name" value="Ribosomal_L33"/>
    <property type="match status" value="1"/>
</dbReference>
<dbReference type="GO" id="GO:0006412">
    <property type="term" value="P:translation"/>
    <property type="evidence" value="ECO:0007669"/>
    <property type="project" value="UniProtKB-UniRule"/>
</dbReference>
<evidence type="ECO:0000256" key="2">
    <source>
        <dbReference type="ARBA" id="ARBA00022980"/>
    </source>
</evidence>
<evidence type="ECO:0000256" key="5">
    <source>
        <dbReference type="HAMAP-Rule" id="MF_00294"/>
    </source>
</evidence>
<proteinExistence type="inferred from homology"/>
<reference evidence="7" key="1">
    <citation type="submission" date="2017-09" db="EMBL/GenBank/DDBJ databases">
        <title>Depth-based differentiation of microbial function through sediment-hosted aquifers and enrichment of novel symbionts in the deep terrestrial subsurface.</title>
        <authorList>
            <person name="Probst A.J."/>
            <person name="Ladd B."/>
            <person name="Jarett J.K."/>
            <person name="Geller-Mcgrath D.E."/>
            <person name="Sieber C.M.K."/>
            <person name="Emerson J.B."/>
            <person name="Anantharaman K."/>
            <person name="Thomas B.C."/>
            <person name="Malmstrom R."/>
            <person name="Stieglmeier M."/>
            <person name="Klingl A."/>
            <person name="Woyke T."/>
            <person name="Ryan C.M."/>
            <person name="Banfield J.F."/>
        </authorList>
    </citation>
    <scope>NUCLEOTIDE SEQUENCE [LARGE SCALE GENOMIC DNA]</scope>
</reference>
<dbReference type="EMBL" id="PFBY01000025">
    <property type="protein sequence ID" value="PIR76456.1"/>
    <property type="molecule type" value="Genomic_DNA"/>
</dbReference>
<dbReference type="GO" id="GO:1990904">
    <property type="term" value="C:ribonucleoprotein complex"/>
    <property type="evidence" value="ECO:0007669"/>
    <property type="project" value="UniProtKB-KW"/>
</dbReference>
<dbReference type="NCBIfam" id="TIGR01023">
    <property type="entry name" value="rpmG_bact"/>
    <property type="match status" value="1"/>
</dbReference>
<dbReference type="NCBIfam" id="NF001860">
    <property type="entry name" value="PRK00595.1"/>
    <property type="match status" value="1"/>
</dbReference>
<dbReference type="GO" id="GO:0005840">
    <property type="term" value="C:ribosome"/>
    <property type="evidence" value="ECO:0007669"/>
    <property type="project" value="UniProtKB-KW"/>
</dbReference>
<keyword evidence="2 5" id="KW-0689">Ribosomal protein</keyword>
<dbReference type="InterPro" id="IPR011332">
    <property type="entry name" value="Ribosomal_zn-bd"/>
</dbReference>
<evidence type="ECO:0000256" key="1">
    <source>
        <dbReference type="ARBA" id="ARBA00007596"/>
    </source>
</evidence>
<evidence type="ECO:0000256" key="3">
    <source>
        <dbReference type="ARBA" id="ARBA00023274"/>
    </source>
</evidence>
<dbReference type="Proteomes" id="UP000231530">
    <property type="component" value="Unassembled WGS sequence"/>
</dbReference>
<dbReference type="SUPFAM" id="SSF57829">
    <property type="entry name" value="Zn-binding ribosomal proteins"/>
    <property type="match status" value="1"/>
</dbReference>
<dbReference type="HAMAP" id="MF_00294">
    <property type="entry name" value="Ribosomal_bL33"/>
    <property type="match status" value="1"/>
</dbReference>
<dbReference type="GO" id="GO:0005737">
    <property type="term" value="C:cytoplasm"/>
    <property type="evidence" value="ECO:0007669"/>
    <property type="project" value="UniProtKB-ARBA"/>
</dbReference>
<comment type="caution">
    <text evidence="6">The sequence shown here is derived from an EMBL/GenBank/DDBJ whole genome shotgun (WGS) entry which is preliminary data.</text>
</comment>
<dbReference type="InterPro" id="IPR038584">
    <property type="entry name" value="Ribosomal_bL33_sf"/>
</dbReference>
<dbReference type="InterPro" id="IPR001705">
    <property type="entry name" value="Ribosomal_bL33"/>
</dbReference>
<accession>A0A2H0TY64</accession>
<gene>
    <name evidence="5 6" type="primary">rpmG</name>
    <name evidence="6" type="ORF">COU32_02095</name>
</gene>
<dbReference type="Gene3D" id="2.20.28.120">
    <property type="entry name" value="Ribosomal protein L33"/>
    <property type="match status" value="1"/>
</dbReference>
<comment type="similarity">
    <text evidence="1 5">Belongs to the bacterial ribosomal protein bL33 family.</text>
</comment>
<evidence type="ECO:0000313" key="7">
    <source>
        <dbReference type="Proteomes" id="UP000231530"/>
    </source>
</evidence>
<sequence length="51" mass="6026">MAQKSMIKLQCEQCKTVNHFSRKNKQKLKDRLELKKLCPNCGTHTLHKETK</sequence>
<protein>
    <recommendedName>
        <fullName evidence="4 5">Large ribosomal subunit protein bL33</fullName>
    </recommendedName>
</protein>
<organism evidence="6 7">
    <name type="scientific">Candidatus Magasanikbacteria bacterium CG10_big_fil_rev_8_21_14_0_10_42_10</name>
    <dbReference type="NCBI Taxonomy" id="1974649"/>
    <lineage>
        <taxon>Bacteria</taxon>
        <taxon>Candidatus Magasanikiibacteriota</taxon>
    </lineage>
</organism>
<dbReference type="AlphaFoldDB" id="A0A2H0TY64"/>
<evidence type="ECO:0000256" key="4">
    <source>
        <dbReference type="ARBA" id="ARBA00035176"/>
    </source>
</evidence>